<reference evidence="1 2" key="1">
    <citation type="submission" date="2018-02" db="EMBL/GenBank/DDBJ databases">
        <authorList>
            <person name="Cohen D.B."/>
            <person name="Kent A.D."/>
        </authorList>
    </citation>
    <scope>NUCLEOTIDE SEQUENCE [LARGE SCALE GENOMIC DNA]</scope>
    <source>
        <strain evidence="1 2">ULC007</strain>
    </source>
</reference>
<evidence type="ECO:0000313" key="1">
    <source>
        <dbReference type="EMBL" id="PSB19119.1"/>
    </source>
</evidence>
<dbReference type="RefSeq" id="WP_073070468.1">
    <property type="nucleotide sequence ID" value="NZ_MPPI01000007.1"/>
</dbReference>
<dbReference type="Proteomes" id="UP000238634">
    <property type="component" value="Unassembled WGS sequence"/>
</dbReference>
<dbReference type="AlphaFoldDB" id="A0A2T1DF43"/>
<reference evidence="1 2" key="2">
    <citation type="submission" date="2018-03" db="EMBL/GenBank/DDBJ databases">
        <title>The ancient ancestry and fast evolution of plastids.</title>
        <authorList>
            <person name="Moore K.R."/>
            <person name="Magnabosco C."/>
            <person name="Momper L."/>
            <person name="Gold D.A."/>
            <person name="Bosak T."/>
            <person name="Fournier G.P."/>
        </authorList>
    </citation>
    <scope>NUCLEOTIDE SEQUENCE [LARGE SCALE GENOMIC DNA]</scope>
    <source>
        <strain evidence="1 2">ULC007</strain>
    </source>
</reference>
<protein>
    <submittedName>
        <fullName evidence="1">Uncharacterized protein</fullName>
    </submittedName>
</protein>
<comment type="caution">
    <text evidence="1">The sequence shown here is derived from an EMBL/GenBank/DDBJ whole genome shotgun (WGS) entry which is preliminary data.</text>
</comment>
<proteinExistence type="predicted"/>
<dbReference type="EMBL" id="PVWG01000012">
    <property type="protein sequence ID" value="PSB19119.1"/>
    <property type="molecule type" value="Genomic_DNA"/>
</dbReference>
<dbReference type="OrthoDB" id="3723110at2"/>
<keyword evidence="2" id="KW-1185">Reference proteome</keyword>
<evidence type="ECO:0000313" key="2">
    <source>
        <dbReference type="Proteomes" id="UP000238634"/>
    </source>
</evidence>
<gene>
    <name evidence="1" type="ORF">C7B65_12615</name>
</gene>
<dbReference type="STRING" id="1920490.GCA_001895925_04375"/>
<accession>A0A2T1DF43</accession>
<sequence length="187" mass="20343">MFFSRSAKLFAAIVLVGALSLVTGVPLGQNAAATPLFQSLQIWQGTATNGSIQPVQIPLSQPLPKIKANVVFQTISSGGFAGLTYETLLLKNGQLIRSRINRDGSKSEIIAIRLSPQRVRRFEKLVKTHIKPFDRLSYPAHPGSADFFMVTASSHAGTVQYADIIQSELPSSLKIILQAWNQLAAKQ</sequence>
<organism evidence="1 2">
    <name type="scientific">Phormidesmis priestleyi ULC007</name>
    <dbReference type="NCBI Taxonomy" id="1920490"/>
    <lineage>
        <taxon>Bacteria</taxon>
        <taxon>Bacillati</taxon>
        <taxon>Cyanobacteriota</taxon>
        <taxon>Cyanophyceae</taxon>
        <taxon>Leptolyngbyales</taxon>
        <taxon>Leptolyngbyaceae</taxon>
        <taxon>Phormidesmis</taxon>
    </lineage>
</organism>
<name>A0A2T1DF43_9CYAN</name>